<dbReference type="InterPro" id="IPR041712">
    <property type="entry name" value="DHPS-like_MBL-fold"/>
</dbReference>
<dbReference type="PANTHER" id="PTHR13754:SF13">
    <property type="entry name" value="METALLO-BETA-LACTAMASE SUPERFAMILY PROTEIN (AFU_ORTHOLOGUE AFUA_3G07630)"/>
    <property type="match status" value="1"/>
</dbReference>
<evidence type="ECO:0000313" key="1">
    <source>
        <dbReference type="EMBL" id="GAI05746.1"/>
    </source>
</evidence>
<evidence type="ECO:0008006" key="2">
    <source>
        <dbReference type="Google" id="ProtNLM"/>
    </source>
</evidence>
<comment type="caution">
    <text evidence="1">The sequence shown here is derived from an EMBL/GenBank/DDBJ whole genome shotgun (WGS) entry which is preliminary data.</text>
</comment>
<gene>
    <name evidence="1" type="ORF">S06H3_23264</name>
</gene>
<dbReference type="EMBL" id="BARV01012611">
    <property type="protein sequence ID" value="GAI05746.1"/>
    <property type="molecule type" value="Genomic_DNA"/>
</dbReference>
<dbReference type="AlphaFoldDB" id="X1LIS3"/>
<dbReference type="SUPFAM" id="SSF56281">
    <property type="entry name" value="Metallo-hydrolase/oxidoreductase"/>
    <property type="match status" value="1"/>
</dbReference>
<sequence length="151" mass="16280">MISHAHGDHFGGLQDIMKANKDAELYLPQSFGGGISAKRITKIKEPFEIRRGIFTTGELGGIEQSLVIDSDKGLVVVVGCSHPGVGNVLDAAARFGKVYGIVGGLHGFHDFDRLNPLSLICPCHCTQYKSAIKRLFQDRCLDCGAGLILEL</sequence>
<dbReference type="GO" id="GO:0016740">
    <property type="term" value="F:transferase activity"/>
    <property type="evidence" value="ECO:0007669"/>
    <property type="project" value="TreeGrafter"/>
</dbReference>
<organism evidence="1">
    <name type="scientific">marine sediment metagenome</name>
    <dbReference type="NCBI Taxonomy" id="412755"/>
    <lineage>
        <taxon>unclassified sequences</taxon>
        <taxon>metagenomes</taxon>
        <taxon>ecological metagenomes</taxon>
    </lineage>
</organism>
<accession>X1LIS3</accession>
<dbReference type="CDD" id="cd07713">
    <property type="entry name" value="DHPS-like_MBL-fold"/>
    <property type="match status" value="1"/>
</dbReference>
<dbReference type="InterPro" id="IPR052926">
    <property type="entry name" value="Metallo-beta-lactamase_dom"/>
</dbReference>
<dbReference type="PANTHER" id="PTHR13754">
    <property type="entry name" value="METALLO-BETA-LACTAMASE SUPERFAMILY PROTEIN"/>
    <property type="match status" value="1"/>
</dbReference>
<dbReference type="InterPro" id="IPR036866">
    <property type="entry name" value="RibonucZ/Hydroxyglut_hydro"/>
</dbReference>
<protein>
    <recommendedName>
        <fullName evidence="2">Metallo-beta-lactamase domain-containing protein</fullName>
    </recommendedName>
</protein>
<name>X1LIS3_9ZZZZ</name>
<reference evidence="1" key="1">
    <citation type="journal article" date="2014" name="Front. Microbiol.">
        <title>High frequency of phylogenetically diverse reductive dehalogenase-homologous genes in deep subseafloor sedimentary metagenomes.</title>
        <authorList>
            <person name="Kawai M."/>
            <person name="Futagami T."/>
            <person name="Toyoda A."/>
            <person name="Takaki Y."/>
            <person name="Nishi S."/>
            <person name="Hori S."/>
            <person name="Arai W."/>
            <person name="Tsubouchi T."/>
            <person name="Morono Y."/>
            <person name="Uchiyama I."/>
            <person name="Ito T."/>
            <person name="Fujiyama A."/>
            <person name="Inagaki F."/>
            <person name="Takami H."/>
        </authorList>
    </citation>
    <scope>NUCLEOTIDE SEQUENCE</scope>
    <source>
        <strain evidence="1">Expedition CK06-06</strain>
    </source>
</reference>
<proteinExistence type="predicted"/>
<dbReference type="Gene3D" id="3.60.15.10">
    <property type="entry name" value="Ribonuclease Z/Hydroxyacylglutathione hydrolase-like"/>
    <property type="match status" value="2"/>
</dbReference>